<evidence type="ECO:0008006" key="9">
    <source>
        <dbReference type="Google" id="ProtNLM"/>
    </source>
</evidence>
<keyword evidence="2" id="KW-0637">Prenyltransferase</keyword>
<feature type="compositionally biased region" description="Acidic residues" evidence="6">
    <location>
        <begin position="290"/>
        <end position="303"/>
    </location>
</feature>
<dbReference type="PROSITE" id="PS51147">
    <property type="entry name" value="PFTA"/>
    <property type="match status" value="2"/>
</dbReference>
<organism evidence="7 8">
    <name type="scientific">Streblomastix strix</name>
    <dbReference type="NCBI Taxonomy" id="222440"/>
    <lineage>
        <taxon>Eukaryota</taxon>
        <taxon>Metamonada</taxon>
        <taxon>Preaxostyla</taxon>
        <taxon>Oxymonadida</taxon>
        <taxon>Streblomastigidae</taxon>
        <taxon>Streblomastix</taxon>
    </lineage>
</organism>
<evidence type="ECO:0000313" key="8">
    <source>
        <dbReference type="Proteomes" id="UP000324800"/>
    </source>
</evidence>
<dbReference type="Proteomes" id="UP000324800">
    <property type="component" value="Unassembled WGS sequence"/>
</dbReference>
<reference evidence="7 8" key="1">
    <citation type="submission" date="2019-03" db="EMBL/GenBank/DDBJ databases">
        <title>Single cell metagenomics reveals metabolic interactions within the superorganism composed of flagellate Streblomastix strix and complex community of Bacteroidetes bacteria on its surface.</title>
        <authorList>
            <person name="Treitli S.C."/>
            <person name="Kolisko M."/>
            <person name="Husnik F."/>
            <person name="Keeling P."/>
            <person name="Hampl V."/>
        </authorList>
    </citation>
    <scope>NUCLEOTIDE SEQUENCE [LARGE SCALE GENOMIC DNA]</scope>
    <source>
        <strain evidence="7">ST1C</strain>
    </source>
</reference>
<evidence type="ECO:0000313" key="7">
    <source>
        <dbReference type="EMBL" id="KAA6401664.1"/>
    </source>
</evidence>
<accession>A0A5J4X357</accession>
<gene>
    <name evidence="7" type="ORF">EZS28_002808</name>
</gene>
<evidence type="ECO:0000256" key="3">
    <source>
        <dbReference type="ARBA" id="ARBA00022679"/>
    </source>
</evidence>
<feature type="compositionally biased region" description="Basic and acidic residues" evidence="6">
    <location>
        <begin position="695"/>
        <end position="730"/>
    </location>
</feature>
<dbReference type="PANTHER" id="PTHR11129">
    <property type="entry name" value="PROTEIN FARNESYLTRANSFERASE ALPHA SUBUNIT/RAB GERANYLGERANYL TRANSFERASE ALPHA SUBUNIT"/>
    <property type="match status" value="1"/>
</dbReference>
<comment type="caution">
    <text evidence="7">The sequence shown here is derived from an EMBL/GenBank/DDBJ whole genome shotgun (WGS) entry which is preliminary data.</text>
</comment>
<feature type="region of interest" description="Disordered" evidence="6">
    <location>
        <begin position="290"/>
        <end position="324"/>
    </location>
</feature>
<feature type="compositionally biased region" description="Basic and acidic residues" evidence="6">
    <location>
        <begin position="571"/>
        <end position="580"/>
    </location>
</feature>
<feature type="coiled-coil region" evidence="5">
    <location>
        <begin position="498"/>
        <end position="525"/>
    </location>
</feature>
<feature type="region of interest" description="Disordered" evidence="6">
    <location>
        <begin position="568"/>
        <end position="596"/>
    </location>
</feature>
<protein>
    <recommendedName>
        <fullName evidence="9">Geranylgeranyl transferase type II subunit alpha</fullName>
    </recommendedName>
</protein>
<dbReference type="SUPFAM" id="SSF48439">
    <property type="entry name" value="Protein prenylyltransferase"/>
    <property type="match status" value="1"/>
</dbReference>
<evidence type="ECO:0000256" key="4">
    <source>
        <dbReference type="ARBA" id="ARBA00022737"/>
    </source>
</evidence>
<dbReference type="OrthoDB" id="1658at2759"/>
<proteinExistence type="inferred from homology"/>
<keyword evidence="3" id="KW-0808">Transferase</keyword>
<feature type="compositionally biased region" description="Acidic residues" evidence="6">
    <location>
        <begin position="670"/>
        <end position="694"/>
    </location>
</feature>
<feature type="compositionally biased region" description="Basic and acidic residues" evidence="6">
    <location>
        <begin position="304"/>
        <end position="324"/>
    </location>
</feature>
<dbReference type="Pfam" id="PF01239">
    <property type="entry name" value="PPTA"/>
    <property type="match status" value="2"/>
</dbReference>
<dbReference type="InterPro" id="IPR002088">
    <property type="entry name" value="Prenyl_trans_a"/>
</dbReference>
<feature type="region of interest" description="Disordered" evidence="6">
    <location>
        <begin position="609"/>
        <end position="733"/>
    </location>
</feature>
<name>A0A5J4X357_9EUKA</name>
<sequence>MYHRLKRGQLDTMKKAPDPNFLPRFKAFLEKRGNFSGEDGLSETSYIIERSPDCTTAWNQRRDSVIALSNSLDKAAAVDLFEQELTFTLKVIQSNPKIYCHWEYRRFILRNIIQDCPEDLKTKLKSILTKEFDLCKKLLLLDNRNFHCWNHRKWLSRIANLGFDDEDEFTRFLRNKDPGNYSALHYRTVILADRWKNVPLHIRISEILSELVWSSYILRITPSSESIWRYVIFLGGERKQGGEEERENIIPFIIKLCKDMIKYTINEEESIKKWPRNVLNLMIKKQNASEGEELNNNDYDEQEEQNKQIKEQQEEMNKKQDERNKAKSQLNLIQFLKPSFLVSRDCEREKNLIEQLNERSEKQIKKENMKVQKQEEELNIQMDFNMSTFIDHMNEIKENKLRRRKLRKIIFPQFFFDKNDTEESTDDNGNSVYTSESLINLLFTSSTFRFNSLSLLQFPIYPIDQDSILRDGLFDRQKESLKQIRFKREGIWNQGIWKDNDEEEEEELKEELKVIKKEEDKKQKDGNITKVGRKIKSIKREYNLSLPKLIVAFTSSSPIYLQQSVNNESSFKQEDNEKQPESQLQDQSAFEDDDDEEFDILYAKDLSSFQGVIPDSINEEDFEQDKEIEKKEEEKKQEKKNKISEKQDQKDESEIIADDGIPDTINADSQEQDELTEATDEQMIEEDDEEDETEEQRRKKIFDEDQRREKLKKEEEKKKEKEKIVEDSKKPQQRIVFSDGQKNPNAQKGGKVYQGQLFTVKPLPTKQIKGYLPNLTSITFDNVAILTHSAVVFLIRSLPPYQLKHLNIIQHLRKQINQGIVDLIFGLSEKKGKEVEVDQKEKEQVGLRDEQQRKQNKEDEMKLKELKIENCANEQLKGEGWIWNKGEDQINLRSQLRLLEIVNVPTLPHSNEISFNKQFIQQKQTFRW</sequence>
<evidence type="ECO:0000256" key="5">
    <source>
        <dbReference type="SAM" id="Coils"/>
    </source>
</evidence>
<evidence type="ECO:0000256" key="2">
    <source>
        <dbReference type="ARBA" id="ARBA00022602"/>
    </source>
</evidence>
<evidence type="ECO:0000256" key="6">
    <source>
        <dbReference type="SAM" id="MobiDB-lite"/>
    </source>
</evidence>
<keyword evidence="5" id="KW-0175">Coiled coil</keyword>
<dbReference type="GO" id="GO:0008318">
    <property type="term" value="F:protein prenyltransferase activity"/>
    <property type="evidence" value="ECO:0007669"/>
    <property type="project" value="InterPro"/>
</dbReference>
<feature type="compositionally biased region" description="Basic and acidic residues" evidence="6">
    <location>
        <begin position="625"/>
        <end position="653"/>
    </location>
</feature>
<dbReference type="Gene3D" id="1.25.40.120">
    <property type="entry name" value="Protein prenylyltransferase"/>
    <property type="match status" value="1"/>
</dbReference>
<feature type="region of interest" description="Disordered" evidence="6">
    <location>
        <begin position="838"/>
        <end position="858"/>
    </location>
</feature>
<dbReference type="EMBL" id="SNRW01000352">
    <property type="protein sequence ID" value="KAA6401664.1"/>
    <property type="molecule type" value="Genomic_DNA"/>
</dbReference>
<keyword evidence="4" id="KW-0677">Repeat</keyword>
<dbReference type="GO" id="GO:0005737">
    <property type="term" value="C:cytoplasm"/>
    <property type="evidence" value="ECO:0007669"/>
    <property type="project" value="TreeGrafter"/>
</dbReference>
<comment type="similarity">
    <text evidence="1">Belongs to the protein prenyltransferase subunit alpha family.</text>
</comment>
<evidence type="ECO:0000256" key="1">
    <source>
        <dbReference type="ARBA" id="ARBA00006734"/>
    </source>
</evidence>
<dbReference type="AlphaFoldDB" id="A0A5J4X357"/>